<sequence length="788" mass="92256">MSIFISSCLLFVANSLMFLFRFIALHVIRKTSLLKEEDFNVSELAESNYVNKDEEKGRSFSFKFQYQICNDNKDTPVKLTEENEFSMISADILKYQFCSEKDFRGNMGEPKAMNFQVHESFMELEEYENFDGDKSIRFLAAEDFQKPSREAMAKEKADDDQVLSALNMMQLKKQFSEVEKFNSVCSEVSSVSFSDFDSDSEPSSDCYSVRDHINDSDWGSSFSDGYFGDSEHDSEIREASVNSRNKLAEGKLEFFLERSEGEEANDDDSHAEKKKHVSYAENNNNRETYSNETTLKVKIQSSKRETRKRKLKFEEESKNKVSFVEIGSARLDFSGEADSEPKPKALDRDEEGKNKDDSSNNDSSNPEYVSYERQHTIDNNDNEQKKPELEEEKSKVTFTLDLDEDEFDEIWEHQDLIMQLKMELKKVRAVGLPTILEESESPSVIEDSKSTKLDEKLSREDPMDELHNMYKCYKEGMRKFDILNYQKMYATGFLQLRDPLELNITGKSMFSAFMSHLSQSFLPFSKKKSNCDPSEKYIKELRCDLETVYVGQICLSWEFLRWQNEKFHKLADSDLFISHRYNNVAAEFQQFTVTLQRFVENEIFQGPRLANYVKQRCILRNLLQLPVIKEDCLKEKMEKGTEEHGITREMLEDIMEEAMRIFWEFVKAEKYETPRFMKGLVENHVELEDPSDYEFFVDIQASLQKKEKKLKNLLKEGNCMVKMLKRKQEGRSSHDLFFTQIDLKIVSRVLRMSRITSDQLIWCQKKLSKIIFSGKKIHREPSFLLFPC</sequence>
<organism evidence="2 3">
    <name type="scientific">Dendrobium nobile</name>
    <name type="common">Orchid</name>
    <dbReference type="NCBI Taxonomy" id="94219"/>
    <lineage>
        <taxon>Eukaryota</taxon>
        <taxon>Viridiplantae</taxon>
        <taxon>Streptophyta</taxon>
        <taxon>Embryophyta</taxon>
        <taxon>Tracheophyta</taxon>
        <taxon>Spermatophyta</taxon>
        <taxon>Magnoliopsida</taxon>
        <taxon>Liliopsida</taxon>
        <taxon>Asparagales</taxon>
        <taxon>Orchidaceae</taxon>
        <taxon>Epidendroideae</taxon>
        <taxon>Malaxideae</taxon>
        <taxon>Dendrobiinae</taxon>
        <taxon>Dendrobium</taxon>
    </lineage>
</organism>
<gene>
    <name evidence="2" type="ORF">KFK09_021752</name>
</gene>
<evidence type="ECO:0000256" key="1">
    <source>
        <dbReference type="SAM" id="MobiDB-lite"/>
    </source>
</evidence>
<feature type="compositionally biased region" description="Basic and acidic residues" evidence="1">
    <location>
        <begin position="257"/>
        <end position="271"/>
    </location>
</feature>
<feature type="compositionally biased region" description="Polar residues" evidence="1">
    <location>
        <begin position="280"/>
        <end position="294"/>
    </location>
</feature>
<dbReference type="AlphaFoldDB" id="A0A8T3AHE7"/>
<evidence type="ECO:0000313" key="2">
    <source>
        <dbReference type="EMBL" id="KAI0495451.1"/>
    </source>
</evidence>
<accession>A0A8T3AHE7</accession>
<dbReference type="Pfam" id="PF07891">
    <property type="entry name" value="DUF1666"/>
    <property type="match status" value="1"/>
</dbReference>
<keyword evidence="3" id="KW-1185">Reference proteome</keyword>
<dbReference type="Proteomes" id="UP000829196">
    <property type="component" value="Unassembled WGS sequence"/>
</dbReference>
<dbReference type="PANTHER" id="PTHR46741:SF2">
    <property type="entry name" value="RIBOSOMAL PROTEIN L34AE"/>
    <property type="match status" value="1"/>
</dbReference>
<comment type="caution">
    <text evidence="2">The sequence shown here is derived from an EMBL/GenBank/DDBJ whole genome shotgun (WGS) entry which is preliminary data.</text>
</comment>
<evidence type="ECO:0008006" key="4">
    <source>
        <dbReference type="Google" id="ProtNLM"/>
    </source>
</evidence>
<feature type="compositionally biased region" description="Basic and acidic residues" evidence="1">
    <location>
        <begin position="339"/>
        <end position="358"/>
    </location>
</feature>
<dbReference type="InterPro" id="IPR012870">
    <property type="entry name" value="DUF1666"/>
</dbReference>
<feature type="compositionally biased region" description="Basic and acidic residues" evidence="1">
    <location>
        <begin position="370"/>
        <end position="393"/>
    </location>
</feature>
<dbReference type="EMBL" id="JAGYWB010000016">
    <property type="protein sequence ID" value="KAI0495451.1"/>
    <property type="molecule type" value="Genomic_DNA"/>
</dbReference>
<proteinExistence type="predicted"/>
<evidence type="ECO:0000313" key="3">
    <source>
        <dbReference type="Proteomes" id="UP000829196"/>
    </source>
</evidence>
<dbReference type="OrthoDB" id="772197at2759"/>
<protein>
    <recommendedName>
        <fullName evidence="4">Ribosomal protein L34Ae</fullName>
    </recommendedName>
</protein>
<dbReference type="PANTHER" id="PTHR46741">
    <property type="entry name" value="OS09G0413600 PROTEIN"/>
    <property type="match status" value="1"/>
</dbReference>
<name>A0A8T3AHE7_DENNO</name>
<feature type="region of interest" description="Disordered" evidence="1">
    <location>
        <begin position="332"/>
        <end position="393"/>
    </location>
</feature>
<feature type="region of interest" description="Disordered" evidence="1">
    <location>
        <begin position="257"/>
        <end position="312"/>
    </location>
</feature>
<reference evidence="2" key="1">
    <citation type="journal article" date="2022" name="Front. Genet.">
        <title>Chromosome-Scale Assembly of the Dendrobium nobile Genome Provides Insights Into the Molecular Mechanism of the Biosynthesis of the Medicinal Active Ingredient of Dendrobium.</title>
        <authorList>
            <person name="Xu Q."/>
            <person name="Niu S.-C."/>
            <person name="Li K.-L."/>
            <person name="Zheng P.-J."/>
            <person name="Zhang X.-J."/>
            <person name="Jia Y."/>
            <person name="Liu Y."/>
            <person name="Niu Y.-X."/>
            <person name="Yu L.-H."/>
            <person name="Chen D.-F."/>
            <person name="Zhang G.-Q."/>
        </authorList>
    </citation>
    <scope>NUCLEOTIDE SEQUENCE</scope>
    <source>
        <tissue evidence="2">Leaf</tissue>
    </source>
</reference>